<feature type="chain" id="PRO_5040772919" evidence="1">
    <location>
        <begin position="25"/>
        <end position="529"/>
    </location>
</feature>
<evidence type="ECO:0000313" key="3">
    <source>
        <dbReference type="Proteomes" id="UP001165083"/>
    </source>
</evidence>
<reference evidence="2" key="1">
    <citation type="submission" date="2023-04" db="EMBL/GenBank/DDBJ databases">
        <title>Phytophthora lilii NBRC 32176.</title>
        <authorList>
            <person name="Ichikawa N."/>
            <person name="Sato H."/>
            <person name="Tonouchi N."/>
        </authorList>
    </citation>
    <scope>NUCLEOTIDE SEQUENCE</scope>
    <source>
        <strain evidence="2">NBRC 32176</strain>
    </source>
</reference>
<dbReference type="EMBL" id="BSXW01001184">
    <property type="protein sequence ID" value="GMF34436.1"/>
    <property type="molecule type" value="Genomic_DNA"/>
</dbReference>
<protein>
    <submittedName>
        <fullName evidence="2">Unnamed protein product</fullName>
    </submittedName>
</protein>
<dbReference type="Proteomes" id="UP001165083">
    <property type="component" value="Unassembled WGS sequence"/>
</dbReference>
<dbReference type="Gene3D" id="3.40.50.1820">
    <property type="entry name" value="alpha/beta hydrolase"/>
    <property type="match status" value="1"/>
</dbReference>
<comment type="caution">
    <text evidence="2">The sequence shown here is derived from an EMBL/GenBank/DDBJ whole genome shotgun (WGS) entry which is preliminary data.</text>
</comment>
<name>A0A9W6XA61_9STRA</name>
<keyword evidence="1" id="KW-0732">Signal</keyword>
<organism evidence="2 3">
    <name type="scientific">Phytophthora lilii</name>
    <dbReference type="NCBI Taxonomy" id="2077276"/>
    <lineage>
        <taxon>Eukaryota</taxon>
        <taxon>Sar</taxon>
        <taxon>Stramenopiles</taxon>
        <taxon>Oomycota</taxon>
        <taxon>Peronosporomycetes</taxon>
        <taxon>Peronosporales</taxon>
        <taxon>Peronosporaceae</taxon>
        <taxon>Phytophthora</taxon>
    </lineage>
</organism>
<gene>
    <name evidence="2" type="ORF">Plil01_001466600</name>
</gene>
<dbReference type="InterPro" id="IPR029058">
    <property type="entry name" value="AB_hydrolase_fold"/>
</dbReference>
<dbReference type="PANTHER" id="PTHR22538">
    <property type="entry name" value="CILIA- AND FLAGELLA-ASSOCIATED PROTEIN 74"/>
    <property type="match status" value="1"/>
</dbReference>
<evidence type="ECO:0000313" key="2">
    <source>
        <dbReference type="EMBL" id="GMF34436.1"/>
    </source>
</evidence>
<evidence type="ECO:0000256" key="1">
    <source>
        <dbReference type="SAM" id="SignalP"/>
    </source>
</evidence>
<accession>A0A9W6XA61</accession>
<feature type="signal peptide" evidence="1">
    <location>
        <begin position="1"/>
        <end position="24"/>
    </location>
</feature>
<keyword evidence="3" id="KW-1185">Reference proteome</keyword>
<proteinExistence type="predicted"/>
<sequence length="529" mass="57329">MLPAATKAILVAVLTAFLVCLTQATELNGTLTSLPPLHFRFKIKRDAMEVHGQSDFSVLANPIVSFTDVGSSVLYDTFAAFLDDDIIYNYTLVNGTAYVFGSYFNGSNAPAVTFVDANILPPVNAIVSGVNIATPVSHILTNNGSVVPCLPGGSFRASVNDIDFGICFSGSLGFKMFGSDMDIEVEYLKNAIDIQLPKLADNARNGCEIIASPTSVSSIGRSFLTGELIFPGDARKLEAEFDFSLEESCSCKSTPRPCIFIHGLGVLTEEEENADSDSYWGNMTGHTPCCTETKFAILNTVNNSWTDSIQQQKVCDHILAVSDTSKGTTISDTIIVSHSMGGLMVAGAIANKKCSLAPSTTWVSTGSPMSGSMASDYFQESCKDETNLFMENYVETTGYCPADEGIKSLAYQRESYSTPELDEAYQAAQKAYRDNVDALMCSNSYSGILSTYQVGFWVLGSVVSHKSRKNDGMVEFHSCAGGIVASKFGNDYHDRFYVTKLNHYDVAFKSGDALLDKAKMPLKWFECLL</sequence>
<dbReference type="OrthoDB" id="95392at2759"/>
<dbReference type="PANTHER" id="PTHR22538:SF1">
    <property type="entry name" value="VWFD DOMAIN-CONTAINING PROTEIN"/>
    <property type="match status" value="1"/>
</dbReference>
<dbReference type="AlphaFoldDB" id="A0A9W6XA61"/>